<dbReference type="Gene3D" id="4.10.240.10">
    <property type="entry name" value="Zn(2)-C6 fungal-type DNA-binding domain"/>
    <property type="match status" value="1"/>
</dbReference>
<sequence>MTSYECESDSHSGNHKGVTCSETSGIEGSSERNGAVTKRKYGNPEAPPETKMLLITKNKKVRHSQACDRCRLKKVKCDGLKPQCSQCKKANFRCTTSDRLTRRGFPKGYTEMLEMEVVRLQKALDELGGRTGEDEQVTLEEPKEESKISEKQSNNKVVQNEETDKVIAEPQFPFINDTFHYYDNYVQGQNYLGHRTWSLLQKSVTPSESVHRIKDINEAEITRNTHMFLMTNLLQLQPHSFWLPRFLTARYDDNLHRLKEAVLSRIQNFNKYQNSLVPLLYPFDEWQCSFDQLLNHDSCPDPINILALLFIVQINWVCLDDALLFKITKMICSSTSSNLKCLQTLLLACFYFMGNQSSEKDRANVFASELLHMAYGIVLDFGLYINSNKLIPVVKAEAIQDHDSRVVTFWTFQFLDSWWSLIQGLPKSNFMVDEFHPRSISSLNIPTLKPLSLLLNFTTNSLDGCNLLHTLSTSSGKGKSKLIYLAESFRQLLVQWKLYHQLQDHEDEFNSEELYRPVTLTKPDVIEIQLTLFYLVISLLSDRKPDSNNFPNEASSITSNLEDIAYEILSLYYLLLVDQSEPESESLPPMQSNLLHILPCPNGDLINSCLWILHEWAMAPQGDNELEGQLNWKYDKYRKFLVQWCQLYFSEDPEDPILAQLSLSFKIRLKEVVPDFKKCIKEDYLHKVDQFINKTSSFVGRSNLLRSNSHAVMDQFDMFSQIDLPSNMLHDFNSIPINGQNFDKGRHPAQLTHNDNNNIIDMSNLRSQILIEHEETDDGYAEDDDEDDEEDDLKPLEIPFSTKRAGSLFHTKHNLPPSHRAPSSTGTSHRRRTVDHIILENNDFGSQTQLPAMKKQNLGSLNEASVRHNLHSPDLIGTYQNYSAKVPARKAMSTNSGGRNLSTRLHENILPPPPLPHHDTLFDPTVKVDSIHGTNTGSTHSSHTPQIVETPRAFVDMLLLQPSEARPVIKSTPPCSTTVER</sequence>
<evidence type="ECO:0000313" key="11">
    <source>
        <dbReference type="Proteomes" id="UP000510647"/>
    </source>
</evidence>
<evidence type="ECO:0000313" key="10">
    <source>
        <dbReference type="EMBL" id="QLQ78515.1"/>
    </source>
</evidence>
<evidence type="ECO:0000256" key="4">
    <source>
        <dbReference type="ARBA" id="ARBA00023015"/>
    </source>
</evidence>
<protein>
    <recommendedName>
        <fullName evidence="9">Zn(2)-C6 fungal-type domain-containing protein</fullName>
    </recommendedName>
</protein>
<feature type="compositionally biased region" description="Basic and acidic residues" evidence="8">
    <location>
        <begin position="140"/>
        <end position="150"/>
    </location>
</feature>
<dbReference type="GO" id="GO:0005634">
    <property type="term" value="C:nucleus"/>
    <property type="evidence" value="ECO:0007669"/>
    <property type="project" value="UniProtKB-SubCell"/>
</dbReference>
<dbReference type="Proteomes" id="UP000510647">
    <property type="component" value="Chromosome 1"/>
</dbReference>
<proteinExistence type="predicted"/>
<dbReference type="SMART" id="SM00066">
    <property type="entry name" value="GAL4"/>
    <property type="match status" value="1"/>
</dbReference>
<feature type="domain" description="Zn(2)-C6 fungal-type" evidence="9">
    <location>
        <begin position="66"/>
        <end position="96"/>
    </location>
</feature>
<keyword evidence="5" id="KW-0238">DNA-binding</keyword>
<gene>
    <name evidence="10" type="ORF">HG537_0A07620</name>
</gene>
<evidence type="ECO:0000256" key="3">
    <source>
        <dbReference type="ARBA" id="ARBA00022833"/>
    </source>
</evidence>
<reference evidence="10 11" key="1">
    <citation type="submission" date="2020-06" db="EMBL/GenBank/DDBJ databases">
        <title>The yeast mating-type switching endonuclease HO is a domesticated member of an unorthodox homing genetic element family.</title>
        <authorList>
            <person name="Coughlan A.Y."/>
            <person name="Lombardi L."/>
            <person name="Braun-Galleani S."/>
            <person name="Martos A.R."/>
            <person name="Galeote V."/>
            <person name="Bigey F."/>
            <person name="Dequin S."/>
            <person name="Byrne K.P."/>
            <person name="Wolfe K.H."/>
        </authorList>
    </citation>
    <scope>NUCLEOTIDE SEQUENCE [LARGE SCALE GENOMIC DNA]</scope>
    <source>
        <strain evidence="10 11">CBS2947</strain>
    </source>
</reference>
<keyword evidence="3" id="KW-0862">Zinc</keyword>
<dbReference type="AlphaFoldDB" id="A0A7H9HQ96"/>
<dbReference type="OrthoDB" id="4151048at2759"/>
<dbReference type="PROSITE" id="PS50048">
    <property type="entry name" value="ZN2_CY6_FUNGAL_2"/>
    <property type="match status" value="1"/>
</dbReference>
<organism evidence="10 11">
    <name type="scientific">Torulaspora globosa</name>
    <dbReference type="NCBI Taxonomy" id="48254"/>
    <lineage>
        <taxon>Eukaryota</taxon>
        <taxon>Fungi</taxon>
        <taxon>Dikarya</taxon>
        <taxon>Ascomycota</taxon>
        <taxon>Saccharomycotina</taxon>
        <taxon>Saccharomycetes</taxon>
        <taxon>Saccharomycetales</taxon>
        <taxon>Saccharomycetaceae</taxon>
        <taxon>Torulaspora</taxon>
    </lineage>
</organism>
<keyword evidence="11" id="KW-1185">Reference proteome</keyword>
<evidence type="ECO:0000256" key="6">
    <source>
        <dbReference type="ARBA" id="ARBA00023163"/>
    </source>
</evidence>
<dbReference type="GO" id="GO:0045944">
    <property type="term" value="P:positive regulation of transcription by RNA polymerase II"/>
    <property type="evidence" value="ECO:0007669"/>
    <property type="project" value="TreeGrafter"/>
</dbReference>
<dbReference type="PROSITE" id="PS00463">
    <property type="entry name" value="ZN2_CY6_FUNGAL_1"/>
    <property type="match status" value="1"/>
</dbReference>
<keyword evidence="2" id="KW-0479">Metal-binding</keyword>
<evidence type="ECO:0000256" key="2">
    <source>
        <dbReference type="ARBA" id="ARBA00022723"/>
    </source>
</evidence>
<dbReference type="GO" id="GO:0000981">
    <property type="term" value="F:DNA-binding transcription factor activity, RNA polymerase II-specific"/>
    <property type="evidence" value="ECO:0007669"/>
    <property type="project" value="InterPro"/>
</dbReference>
<keyword evidence="6" id="KW-0804">Transcription</keyword>
<dbReference type="EMBL" id="CP059267">
    <property type="protein sequence ID" value="QLQ78515.1"/>
    <property type="molecule type" value="Genomic_DNA"/>
</dbReference>
<dbReference type="GO" id="GO:0043565">
    <property type="term" value="F:sequence-specific DNA binding"/>
    <property type="evidence" value="ECO:0007669"/>
    <property type="project" value="TreeGrafter"/>
</dbReference>
<evidence type="ECO:0000256" key="5">
    <source>
        <dbReference type="ARBA" id="ARBA00023125"/>
    </source>
</evidence>
<evidence type="ECO:0000259" key="9">
    <source>
        <dbReference type="PROSITE" id="PS50048"/>
    </source>
</evidence>
<feature type="region of interest" description="Disordered" evidence="8">
    <location>
        <begin position="127"/>
        <end position="159"/>
    </location>
</feature>
<accession>A0A7H9HQ96</accession>
<evidence type="ECO:0000256" key="8">
    <source>
        <dbReference type="SAM" id="MobiDB-lite"/>
    </source>
</evidence>
<dbReference type="GO" id="GO:0008270">
    <property type="term" value="F:zinc ion binding"/>
    <property type="evidence" value="ECO:0007669"/>
    <property type="project" value="InterPro"/>
</dbReference>
<dbReference type="InterPro" id="IPR001138">
    <property type="entry name" value="Zn2Cys6_DnaBD"/>
</dbReference>
<evidence type="ECO:0000256" key="7">
    <source>
        <dbReference type="ARBA" id="ARBA00023242"/>
    </source>
</evidence>
<dbReference type="InterPro" id="IPR036864">
    <property type="entry name" value="Zn2-C6_fun-type_DNA-bd_sf"/>
</dbReference>
<dbReference type="PANTHER" id="PTHR47782">
    <property type="entry name" value="ZN(II)2CYS6 TRANSCRIPTION FACTOR (EUROFUNG)-RELATED"/>
    <property type="match status" value="1"/>
</dbReference>
<keyword evidence="7" id="KW-0539">Nucleus</keyword>
<dbReference type="SUPFAM" id="SSF57701">
    <property type="entry name" value="Zn2/Cys6 DNA-binding domain"/>
    <property type="match status" value="1"/>
</dbReference>
<comment type="subcellular location">
    <subcellularLocation>
        <location evidence="1">Nucleus</location>
    </subcellularLocation>
</comment>
<feature type="region of interest" description="Disordered" evidence="8">
    <location>
        <begin position="1"/>
        <end position="48"/>
    </location>
</feature>
<dbReference type="CDD" id="cd00067">
    <property type="entry name" value="GAL4"/>
    <property type="match status" value="1"/>
</dbReference>
<dbReference type="Pfam" id="PF00172">
    <property type="entry name" value="Zn_clus"/>
    <property type="match status" value="1"/>
</dbReference>
<evidence type="ECO:0000256" key="1">
    <source>
        <dbReference type="ARBA" id="ARBA00004123"/>
    </source>
</evidence>
<dbReference type="InterPro" id="IPR052202">
    <property type="entry name" value="Yeast_MetPath_Reg"/>
</dbReference>
<dbReference type="CDD" id="cd12148">
    <property type="entry name" value="fungal_TF_MHR"/>
    <property type="match status" value="1"/>
</dbReference>
<name>A0A7H9HQ96_9SACH</name>
<dbReference type="PANTHER" id="PTHR47782:SF10">
    <property type="entry name" value="PROTEIN SIP4"/>
    <property type="match status" value="1"/>
</dbReference>
<feature type="region of interest" description="Disordered" evidence="8">
    <location>
        <begin position="809"/>
        <end position="830"/>
    </location>
</feature>
<keyword evidence="4" id="KW-0805">Transcription regulation</keyword>